<dbReference type="PANTHER" id="PTHR30158:SF3">
    <property type="entry name" value="MULTIDRUG EFFLUX PUMP SUBUNIT ACRA-RELATED"/>
    <property type="match status" value="1"/>
</dbReference>
<dbReference type="PANTHER" id="PTHR30158">
    <property type="entry name" value="ACRA/E-RELATED COMPONENT OF DRUG EFFLUX TRANSPORTER"/>
    <property type="match status" value="1"/>
</dbReference>
<feature type="chain" id="PRO_5015075271" evidence="4">
    <location>
        <begin position="22"/>
        <end position="420"/>
    </location>
</feature>
<dbReference type="GO" id="GO:0046677">
    <property type="term" value="P:response to antibiotic"/>
    <property type="evidence" value="ECO:0007669"/>
    <property type="project" value="TreeGrafter"/>
</dbReference>
<dbReference type="Pfam" id="PF25917">
    <property type="entry name" value="BSH_RND"/>
    <property type="match status" value="1"/>
</dbReference>
<feature type="domain" description="Multidrug resistance protein MdtA-like barrel-sandwich hybrid" evidence="6">
    <location>
        <begin position="74"/>
        <end position="212"/>
    </location>
</feature>
<protein>
    <submittedName>
        <fullName evidence="10">Antibiotic efflux pump periplasmic linker protein ArpA</fullName>
    </submittedName>
</protein>
<dbReference type="AlphaFoldDB" id="A0A238TBV1"/>
<feature type="domain" description="Multidrug resistance protein MdtA-like C-terminal permuted SH3" evidence="8">
    <location>
        <begin position="311"/>
        <end position="369"/>
    </location>
</feature>
<evidence type="ECO:0000259" key="6">
    <source>
        <dbReference type="Pfam" id="PF25917"/>
    </source>
</evidence>
<evidence type="ECO:0000259" key="5">
    <source>
        <dbReference type="Pfam" id="PF25876"/>
    </source>
</evidence>
<reference evidence="10 11" key="2">
    <citation type="submission" date="2017-06" db="EMBL/GenBank/DDBJ databases">
        <authorList>
            <person name="Kim H.J."/>
            <person name="Triplett B.A."/>
        </authorList>
    </citation>
    <scope>NUCLEOTIDE SEQUENCE [LARGE SCALE GENOMIC DNA]</scope>
    <source>
        <strain evidence="10">Kingella_eburonensis</strain>
    </source>
</reference>
<keyword evidence="4" id="KW-0732">Signal</keyword>
<evidence type="ECO:0000259" key="7">
    <source>
        <dbReference type="Pfam" id="PF25944"/>
    </source>
</evidence>
<keyword evidence="11" id="KW-1185">Reference proteome</keyword>
<dbReference type="RefSeq" id="WP_095061946.1">
    <property type="nucleotide sequence ID" value="NZ_CP123447.1"/>
</dbReference>
<name>A0A238TBV1_9NEIS</name>
<dbReference type="Gene3D" id="2.40.30.170">
    <property type="match status" value="1"/>
</dbReference>
<evidence type="ECO:0000256" key="3">
    <source>
        <dbReference type="SAM" id="MobiDB-lite"/>
    </source>
</evidence>
<dbReference type="EMBL" id="FXUV02000002">
    <property type="protein sequence ID" value="SNB54481.1"/>
    <property type="molecule type" value="Genomic_DNA"/>
</dbReference>
<reference evidence="9" key="1">
    <citation type="submission" date="2017-05" db="EMBL/GenBank/DDBJ databases">
        <authorList>
            <person name="Song R."/>
            <person name="Chenine A.L."/>
            <person name="Ruprecht R.M."/>
        </authorList>
    </citation>
    <scope>NUCLEOTIDE SEQUENCE</scope>
    <source>
        <strain evidence="9">Kingella_eburonensis</strain>
    </source>
</reference>
<dbReference type="STRING" id="1522312.GCA_900177895_01279"/>
<dbReference type="SUPFAM" id="SSF111369">
    <property type="entry name" value="HlyD-like secretion proteins"/>
    <property type="match status" value="1"/>
</dbReference>
<evidence type="ECO:0000313" key="11">
    <source>
        <dbReference type="Proteomes" id="UP000215450"/>
    </source>
</evidence>
<comment type="similarity">
    <text evidence="2">Belongs to the membrane fusion protein (MFP) (TC 8.A.1) family.</text>
</comment>
<gene>
    <name evidence="10" type="primary">arpA</name>
    <name evidence="10" type="ORF">KEBURONENSIS_00754</name>
    <name evidence="9" type="ORF">KEBURONENSIS_00875</name>
</gene>
<accession>A0A238TBV1</accession>
<dbReference type="Pfam" id="PF25967">
    <property type="entry name" value="RND-MFP_C"/>
    <property type="match status" value="1"/>
</dbReference>
<dbReference type="InterPro" id="IPR058624">
    <property type="entry name" value="MdtA-like_HH"/>
</dbReference>
<evidence type="ECO:0000259" key="8">
    <source>
        <dbReference type="Pfam" id="PF25967"/>
    </source>
</evidence>
<dbReference type="Gene3D" id="2.40.50.100">
    <property type="match status" value="1"/>
</dbReference>
<evidence type="ECO:0000256" key="4">
    <source>
        <dbReference type="SAM" id="SignalP"/>
    </source>
</evidence>
<dbReference type="Proteomes" id="UP000215450">
    <property type="component" value="Unassembled WGS sequence"/>
</dbReference>
<comment type="subcellular location">
    <subcellularLocation>
        <location evidence="1">Cell envelope</location>
    </subcellularLocation>
</comment>
<feature type="region of interest" description="Disordered" evidence="3">
    <location>
        <begin position="382"/>
        <end position="420"/>
    </location>
</feature>
<dbReference type="OrthoDB" id="9783047at2"/>
<dbReference type="Pfam" id="PF25944">
    <property type="entry name" value="Beta-barrel_RND"/>
    <property type="match status" value="1"/>
</dbReference>
<dbReference type="PROSITE" id="PS51257">
    <property type="entry name" value="PROKAR_LIPOPROTEIN"/>
    <property type="match status" value="1"/>
</dbReference>
<feature type="domain" description="Multidrug resistance protein MdtA-like beta-barrel" evidence="7">
    <location>
        <begin position="219"/>
        <end position="307"/>
    </location>
</feature>
<dbReference type="GO" id="GO:0030313">
    <property type="term" value="C:cell envelope"/>
    <property type="evidence" value="ECO:0007669"/>
    <property type="project" value="UniProtKB-SubCell"/>
</dbReference>
<evidence type="ECO:0000313" key="9">
    <source>
        <dbReference type="EMBL" id="SMQ11871.1"/>
    </source>
</evidence>
<dbReference type="InterPro" id="IPR058627">
    <property type="entry name" value="MdtA-like_C"/>
</dbReference>
<dbReference type="Gene3D" id="2.40.420.20">
    <property type="match status" value="1"/>
</dbReference>
<dbReference type="GO" id="GO:0005886">
    <property type="term" value="C:plasma membrane"/>
    <property type="evidence" value="ECO:0007669"/>
    <property type="project" value="TreeGrafter"/>
</dbReference>
<evidence type="ECO:0000313" key="10">
    <source>
        <dbReference type="EMBL" id="SNB54481.1"/>
    </source>
</evidence>
<feature type="signal peptide" evidence="4">
    <location>
        <begin position="1"/>
        <end position="21"/>
    </location>
</feature>
<dbReference type="GO" id="GO:0022857">
    <property type="term" value="F:transmembrane transporter activity"/>
    <property type="evidence" value="ECO:0007669"/>
    <property type="project" value="InterPro"/>
</dbReference>
<sequence>MKTHQYWRVTALAVATSLALAACGGKDAAAGEQKQAAAAGQQRPAPTVGVVTMPQPENVQIEMDLPGRLEAVRSAPIVPQVTGIVKRRLFAEGSFVKAGQPMYQLDDSTYAANLESARASLLSAQASYAKASADVERYRPLVEADAISEQEWDAAVTAQRSAQAQIKSAEAAIRAAQVNVNHAHIVAPISGIVGQSLVTEGALVTANSTQMATINQTNPLYINIQQSASEWQKLRQQLASGQRKLSNALEVSVMLDDGSEYEHKGHLLFIDPTVDQKTGQITIRAEVPNPDFALMTGLYARVRLPLTTIENAFVVPQQAVTRGKADTVMVVNAKGGMEPRIVKIAGEKGTNWVINGGLQPGDKVIVEGLMIAAMSGSPVVQAKEWQPGSENAQAQAPAASAPAETVSAPVQAASSASAAQ</sequence>
<dbReference type="InterPro" id="IPR058626">
    <property type="entry name" value="MdtA-like_b-barrel"/>
</dbReference>
<feature type="compositionally biased region" description="Low complexity" evidence="3">
    <location>
        <begin position="392"/>
        <end position="420"/>
    </location>
</feature>
<dbReference type="Gene3D" id="1.10.287.470">
    <property type="entry name" value="Helix hairpin bin"/>
    <property type="match status" value="1"/>
</dbReference>
<dbReference type="Pfam" id="PF25876">
    <property type="entry name" value="HH_MFP_RND"/>
    <property type="match status" value="1"/>
</dbReference>
<proteinExistence type="inferred from homology"/>
<evidence type="ECO:0000256" key="1">
    <source>
        <dbReference type="ARBA" id="ARBA00004196"/>
    </source>
</evidence>
<organism evidence="10 11">
    <name type="scientific">Kingella negevensis</name>
    <dbReference type="NCBI Taxonomy" id="1522312"/>
    <lineage>
        <taxon>Bacteria</taxon>
        <taxon>Pseudomonadati</taxon>
        <taxon>Pseudomonadota</taxon>
        <taxon>Betaproteobacteria</taxon>
        <taxon>Neisseriales</taxon>
        <taxon>Neisseriaceae</taxon>
        <taxon>Kingella</taxon>
    </lineage>
</organism>
<dbReference type="InterPro" id="IPR058625">
    <property type="entry name" value="MdtA-like_BSH"/>
</dbReference>
<dbReference type="EMBL" id="FXUV01000010">
    <property type="protein sequence ID" value="SMQ11871.1"/>
    <property type="molecule type" value="Genomic_DNA"/>
</dbReference>
<feature type="domain" description="Multidrug resistance protein MdtA-like alpha-helical hairpin" evidence="5">
    <location>
        <begin position="114"/>
        <end position="181"/>
    </location>
</feature>
<dbReference type="InterPro" id="IPR006143">
    <property type="entry name" value="RND_pump_MFP"/>
</dbReference>
<evidence type="ECO:0000256" key="2">
    <source>
        <dbReference type="ARBA" id="ARBA00009477"/>
    </source>
</evidence>
<dbReference type="NCBIfam" id="TIGR01730">
    <property type="entry name" value="RND_mfp"/>
    <property type="match status" value="1"/>
</dbReference>